<dbReference type="RefSeq" id="XP_018020142.1">
    <property type="nucleotide sequence ID" value="XM_018164653.2"/>
</dbReference>
<dbReference type="GeneID" id="108676565"/>
<dbReference type="Proteomes" id="UP000694843">
    <property type="component" value="Unplaced"/>
</dbReference>
<evidence type="ECO:0000256" key="4">
    <source>
        <dbReference type="ARBA" id="ARBA00023002"/>
    </source>
</evidence>
<proteinExistence type="inferred from homology"/>
<reference evidence="10" key="1">
    <citation type="submission" date="2014-08" db="EMBL/GenBank/DDBJ databases">
        <authorList>
            <person name="Murali S."/>
            <person name="Richards S."/>
            <person name="Bandaranaike D."/>
            <person name="Bellair M."/>
            <person name="Blankenburg K."/>
            <person name="Chao H."/>
            <person name="Dinh H."/>
            <person name="Doddapaneni H."/>
            <person name="Dugan-Rocha S."/>
            <person name="Elkadiri S."/>
            <person name="Gnanaolivu R."/>
            <person name="Hughes D."/>
            <person name="Lee S."/>
            <person name="Li M."/>
            <person name="Ming W."/>
            <person name="Munidasa M."/>
            <person name="Muniz J."/>
            <person name="Nguyen L."/>
            <person name="Osuji N."/>
            <person name="Pu L.-L."/>
            <person name="Puazo M."/>
            <person name="Skinner E."/>
            <person name="Qu C."/>
            <person name="Quiroz J."/>
            <person name="Raj R."/>
            <person name="Weissenberger G."/>
            <person name="Xin Y."/>
            <person name="Zou X."/>
            <person name="Han Y."/>
            <person name="Worley K."/>
            <person name="Muzny D."/>
            <person name="Gibbs R."/>
        </authorList>
    </citation>
    <scope>NUCLEOTIDE SEQUENCE</scope>
    <source>
        <strain evidence="10">HAZT.00-mixed</strain>
        <tissue evidence="10">Whole organism</tissue>
    </source>
</reference>
<dbReference type="KEGG" id="hazt:108676565"/>
<dbReference type="GO" id="GO:0016705">
    <property type="term" value="F:oxidoreductase activity, acting on paired donors, with incorporation or reduction of molecular oxygen"/>
    <property type="evidence" value="ECO:0007669"/>
    <property type="project" value="InterPro"/>
</dbReference>
<dbReference type="InterPro" id="IPR002401">
    <property type="entry name" value="Cyt_P450_E_grp-I"/>
</dbReference>
<dbReference type="AlphaFoldDB" id="A0A6A0GPK7"/>
<dbReference type="OrthoDB" id="1470350at2759"/>
<dbReference type="EMBL" id="JQDR03017361">
    <property type="protein sequence ID" value="KAA0183894.1"/>
    <property type="molecule type" value="Genomic_DNA"/>
</dbReference>
<dbReference type="GO" id="GO:0004497">
    <property type="term" value="F:monooxygenase activity"/>
    <property type="evidence" value="ECO:0007669"/>
    <property type="project" value="UniProtKB-KW"/>
</dbReference>
<dbReference type="InterPro" id="IPR017972">
    <property type="entry name" value="Cyt_P450_CS"/>
</dbReference>
<comment type="similarity">
    <text evidence="2 8">Belongs to the cytochrome P450 family.</text>
</comment>
<dbReference type="Gene3D" id="1.10.630.10">
    <property type="entry name" value="Cytochrome P450"/>
    <property type="match status" value="1"/>
</dbReference>
<evidence type="ECO:0000256" key="7">
    <source>
        <dbReference type="PIRSR" id="PIRSR602401-1"/>
    </source>
</evidence>
<keyword evidence="7 8" id="KW-0349">Heme</keyword>
<keyword evidence="11" id="KW-1185">Reference proteome</keyword>
<evidence type="ECO:0000256" key="8">
    <source>
        <dbReference type="RuleBase" id="RU000461"/>
    </source>
</evidence>
<evidence type="ECO:0000256" key="9">
    <source>
        <dbReference type="SAM" id="Phobius"/>
    </source>
</evidence>
<dbReference type="PANTHER" id="PTHR24303:SF31">
    <property type="entry name" value="CYTOCHROME P450 307A1-RELATED"/>
    <property type="match status" value="1"/>
</dbReference>
<dbReference type="Proteomes" id="UP000711488">
    <property type="component" value="Unassembled WGS sequence"/>
</dbReference>
<organism evidence="10">
    <name type="scientific">Hyalella azteca</name>
    <name type="common">Amphipod</name>
    <dbReference type="NCBI Taxonomy" id="294128"/>
    <lineage>
        <taxon>Eukaryota</taxon>
        <taxon>Metazoa</taxon>
        <taxon>Ecdysozoa</taxon>
        <taxon>Arthropoda</taxon>
        <taxon>Crustacea</taxon>
        <taxon>Multicrustacea</taxon>
        <taxon>Malacostraca</taxon>
        <taxon>Eumalacostraca</taxon>
        <taxon>Peracarida</taxon>
        <taxon>Amphipoda</taxon>
        <taxon>Senticaudata</taxon>
        <taxon>Talitrida</taxon>
        <taxon>Talitroidea</taxon>
        <taxon>Hyalellidae</taxon>
        <taxon>Hyalella</taxon>
    </lineage>
</organism>
<name>A0A6A0GPK7_HYAAZ</name>
<dbReference type="OMA" id="HFDEIFW"/>
<evidence type="ECO:0000313" key="10">
    <source>
        <dbReference type="EMBL" id="KAA0183894.1"/>
    </source>
</evidence>
<dbReference type="PRINTS" id="PR00385">
    <property type="entry name" value="P450"/>
</dbReference>
<accession>A0A6A0GPK7</accession>
<evidence type="ECO:0000256" key="3">
    <source>
        <dbReference type="ARBA" id="ARBA00022723"/>
    </source>
</evidence>
<dbReference type="PANTHER" id="PTHR24303">
    <property type="entry name" value="HEME-BINDING MONOOXYGENASE FAMILY"/>
    <property type="match status" value="1"/>
</dbReference>
<reference evidence="12" key="4">
    <citation type="submission" date="2025-04" db="UniProtKB">
        <authorList>
            <consortium name="RefSeq"/>
        </authorList>
    </citation>
    <scope>IDENTIFICATION</scope>
    <source>
        <tissue evidence="12">Whole organism</tissue>
    </source>
</reference>
<dbReference type="GO" id="GO:0020037">
    <property type="term" value="F:heme binding"/>
    <property type="evidence" value="ECO:0007669"/>
    <property type="project" value="InterPro"/>
</dbReference>
<keyword evidence="4 8" id="KW-0560">Oxidoreductase</keyword>
<dbReference type="PRINTS" id="PR00463">
    <property type="entry name" value="EP450I"/>
</dbReference>
<feature type="binding site" description="axial binding residue" evidence="7">
    <location>
        <position position="467"/>
    </location>
    <ligand>
        <name>heme</name>
        <dbReference type="ChEBI" id="CHEBI:30413"/>
    </ligand>
    <ligandPart>
        <name>Fe</name>
        <dbReference type="ChEBI" id="CHEBI:18248"/>
    </ligandPart>
</feature>
<dbReference type="InterPro" id="IPR036396">
    <property type="entry name" value="Cyt_P450_sf"/>
</dbReference>
<reference evidence="10" key="3">
    <citation type="submission" date="2019-06" db="EMBL/GenBank/DDBJ databases">
        <authorList>
            <person name="Poynton C."/>
            <person name="Hasenbein S."/>
            <person name="Benoit J.B."/>
            <person name="Sepulveda M.S."/>
            <person name="Poelchau M.F."/>
            <person name="Murali S.C."/>
            <person name="Chen S."/>
            <person name="Glastad K.M."/>
            <person name="Werren J.H."/>
            <person name="Vineis J.H."/>
            <person name="Bowen J.L."/>
            <person name="Friedrich M."/>
            <person name="Jones J."/>
            <person name="Robertson H.M."/>
            <person name="Feyereisen R."/>
            <person name="Mechler-Hickson A."/>
            <person name="Mathers N."/>
            <person name="Lee C.E."/>
            <person name="Colbourne J.K."/>
            <person name="Biales A."/>
            <person name="Johnston J.S."/>
            <person name="Wellborn G.A."/>
            <person name="Rosendale A.J."/>
            <person name="Cridge A.G."/>
            <person name="Munoz-Torres M.C."/>
            <person name="Bain P.A."/>
            <person name="Manny A.R."/>
            <person name="Major K.M."/>
            <person name="Lambert F.N."/>
            <person name="Vulpe C.D."/>
            <person name="Tuck P."/>
            <person name="Blalock B.J."/>
            <person name="Lin Y.-Y."/>
            <person name="Smith M.E."/>
            <person name="Ochoa-Acuna H."/>
            <person name="Chen M.-J.M."/>
            <person name="Childers C.P."/>
            <person name="Qu J."/>
            <person name="Dugan S."/>
            <person name="Lee S.L."/>
            <person name="Chao H."/>
            <person name="Dinh H."/>
            <person name="Han Y."/>
            <person name="Doddapaneni H."/>
            <person name="Worley K.C."/>
            <person name="Muzny D.M."/>
            <person name="Gibbs R.A."/>
            <person name="Richards S."/>
        </authorList>
    </citation>
    <scope>NUCLEOTIDE SEQUENCE</scope>
    <source>
        <strain evidence="10">HAZT.00-mixed</strain>
        <tissue evidence="10">Whole organism</tissue>
    </source>
</reference>
<keyword evidence="3 7" id="KW-0479">Metal-binding</keyword>
<dbReference type="Pfam" id="PF00067">
    <property type="entry name" value="p450"/>
    <property type="match status" value="1"/>
</dbReference>
<evidence type="ECO:0000256" key="6">
    <source>
        <dbReference type="ARBA" id="ARBA00023033"/>
    </source>
</evidence>
<evidence type="ECO:0000256" key="1">
    <source>
        <dbReference type="ARBA" id="ARBA00001971"/>
    </source>
</evidence>
<keyword evidence="9" id="KW-1133">Transmembrane helix</keyword>
<dbReference type="SUPFAM" id="SSF48264">
    <property type="entry name" value="Cytochrome P450"/>
    <property type="match status" value="1"/>
</dbReference>
<reference evidence="10" key="2">
    <citation type="journal article" date="2018" name="Environ. Sci. Technol.">
        <title>The Toxicogenome of Hyalella azteca: A Model for Sediment Ecotoxicology and Evolutionary Toxicology.</title>
        <authorList>
            <person name="Poynton H.C."/>
            <person name="Hasenbein S."/>
            <person name="Benoit J.B."/>
            <person name="Sepulveda M.S."/>
            <person name="Poelchau M.F."/>
            <person name="Hughes D.S.T."/>
            <person name="Murali S.C."/>
            <person name="Chen S."/>
            <person name="Glastad K.M."/>
            <person name="Goodisman M.A.D."/>
            <person name="Werren J.H."/>
            <person name="Vineis J.H."/>
            <person name="Bowen J.L."/>
            <person name="Friedrich M."/>
            <person name="Jones J."/>
            <person name="Robertson H.M."/>
            <person name="Feyereisen R."/>
            <person name="Mechler-Hickson A."/>
            <person name="Mathers N."/>
            <person name="Lee C.E."/>
            <person name="Colbourne J.K."/>
            <person name="Biales A."/>
            <person name="Johnston J.S."/>
            <person name="Wellborn G.A."/>
            <person name="Rosendale A.J."/>
            <person name="Cridge A.G."/>
            <person name="Munoz-Torres M.C."/>
            <person name="Bain P.A."/>
            <person name="Manny A.R."/>
            <person name="Major K.M."/>
            <person name="Lambert F.N."/>
            <person name="Vulpe C.D."/>
            <person name="Tuck P."/>
            <person name="Blalock B.J."/>
            <person name="Lin Y.Y."/>
            <person name="Smith M.E."/>
            <person name="Ochoa-Acuna H."/>
            <person name="Chen M.M."/>
            <person name="Childers C.P."/>
            <person name="Qu J."/>
            <person name="Dugan S."/>
            <person name="Lee S.L."/>
            <person name="Chao H."/>
            <person name="Dinh H."/>
            <person name="Han Y."/>
            <person name="Doddapaneni H."/>
            <person name="Worley K.C."/>
            <person name="Muzny D.M."/>
            <person name="Gibbs R.A."/>
            <person name="Richards S."/>
        </authorList>
    </citation>
    <scope>NUCLEOTIDE SEQUENCE</scope>
    <source>
        <strain evidence="10">HAZT.00-mixed</strain>
        <tissue evidence="10">Whole organism</tissue>
    </source>
</reference>
<evidence type="ECO:0000256" key="2">
    <source>
        <dbReference type="ARBA" id="ARBA00010617"/>
    </source>
</evidence>
<dbReference type="PROSITE" id="PS00086">
    <property type="entry name" value="CYTOCHROME_P450"/>
    <property type="match status" value="1"/>
</dbReference>
<evidence type="ECO:0000313" key="12">
    <source>
        <dbReference type="RefSeq" id="XP_018020142.1"/>
    </source>
</evidence>
<keyword evidence="6 8" id="KW-0503">Monooxygenase</keyword>
<feature type="transmembrane region" description="Helical" evidence="9">
    <location>
        <begin position="6"/>
        <end position="29"/>
    </location>
</feature>
<evidence type="ECO:0000313" key="11">
    <source>
        <dbReference type="Proteomes" id="UP000694843"/>
    </source>
</evidence>
<gene>
    <name evidence="12" type="primary">LOC108676565</name>
    <name evidence="10" type="ORF">HAZT_HAZT004098</name>
</gene>
<dbReference type="InterPro" id="IPR001128">
    <property type="entry name" value="Cyt_P450"/>
</dbReference>
<dbReference type="GO" id="GO:0005506">
    <property type="term" value="F:iron ion binding"/>
    <property type="evidence" value="ECO:0007669"/>
    <property type="project" value="InterPro"/>
</dbReference>
<keyword evidence="9" id="KW-0812">Transmembrane</keyword>
<keyword evidence="5 7" id="KW-0408">Iron</keyword>
<evidence type="ECO:0000256" key="5">
    <source>
        <dbReference type="ARBA" id="ARBA00023004"/>
    </source>
</evidence>
<comment type="cofactor">
    <cofactor evidence="1 7">
        <name>heme</name>
        <dbReference type="ChEBI" id="CHEBI:30413"/>
    </cofactor>
</comment>
<sequence length="520" mass="58087">MEAVFSVFSPTTVVLLSCVVAMAAFHYSLGKKLKNRLQHLSKSSDVGSQQKDLTSVPRVAPGPKPLPIIGNLHHLAKFEDNPYVGFTELAQEYGSVYSLKMGTTPALVVSSSEGFKEVLISKGAKFDGRPDFHRWNLYFDGDRQQSLALCDWSDLQKTRRSIIRSFLLMKSHSSNHESLDKALMTEMESLMAELNKNAGSPVMAKVPIQWCAMNVFLQYMCDLKFDYSEAKFRKVVNEFDLIFEDINNGHPTDFLPWLSPLFGRHLKNVKGLANNIRSFILKEIIEPQMNATNPDKTKNVLEGLLSNHLNTDGQEVSMDWSNMLFALEDLLGGSSAIGNVMLRILAMVSQNPDVQKKLQAEVDEVVGSDTPVSIDHRSYMPFTEATITEVLRLTSSPIVPHVANESTSLAGFDVQKGTVVFLNNYALNMSTEFWDEPESFKPERFIKNGQFSRPAHFLPFSTGKRACVGSKILMHVCFVTLVNIVQKFSISVPTNEDICLPVGKLAVIGDGFNLVLNHRR</sequence>
<keyword evidence="9" id="KW-0472">Membrane</keyword>
<protein>
    <submittedName>
        <fullName evidence="12">Cytochrome P450 307a1</fullName>
    </submittedName>
    <submittedName>
        <fullName evidence="10">Cytochrome P450 CYP307A2</fullName>
    </submittedName>
</protein>